<dbReference type="EMBL" id="CAKP01000024">
    <property type="protein sequence ID" value="CCJ32658.1"/>
    <property type="molecule type" value="Genomic_DNA"/>
</dbReference>
<sequence length="227" mass="26800">MKKRIFELDLLRFIAIIIMLIYHLAYDIKYYWPKDINLEGLFWIIIANIGQFLFIFVAGISSGFSKNSFKRGLRVFGIGILVTIATYIFIEYEYVRFGILHFLGVSMMLYPLLSKLNNRILIPFAIISYYLGYVFKNITVDTFLLLPFGLYYNGFASIDYFPIFPYISYFILGIVAYKSIYSKGRRLFNVNREFKALEFISRNSLFIYIIHQPVFLGIIYLLRNLQK</sequence>
<feature type="transmembrane region" description="Helical" evidence="1">
    <location>
        <begin position="120"/>
        <end position="140"/>
    </location>
</feature>
<reference evidence="3 4" key="1">
    <citation type="journal article" date="2011" name="J. Bacteriol.">
        <title>Draft genome sequence of Caloramator australicus strain RC3T, a thermoanaerobe from the Great Artesian Basin of Australia.</title>
        <authorList>
            <person name="Ogg C.D."/>
            <person name="Patel B.K.C."/>
        </authorList>
    </citation>
    <scope>NUCLEOTIDE SEQUENCE [LARGE SCALE GENOMIC DNA]</scope>
    <source>
        <strain evidence="3 4">RC3</strain>
    </source>
</reference>
<keyword evidence="4" id="KW-1185">Reference proteome</keyword>
<evidence type="ECO:0000313" key="4">
    <source>
        <dbReference type="Proteomes" id="UP000007652"/>
    </source>
</evidence>
<feature type="transmembrane region" description="Helical" evidence="1">
    <location>
        <begin position="72"/>
        <end position="90"/>
    </location>
</feature>
<dbReference type="Pfam" id="PF07786">
    <property type="entry name" value="HGSNAT_cat"/>
    <property type="match status" value="1"/>
</dbReference>
<keyword evidence="1" id="KW-0472">Membrane</keyword>
<feature type="domain" description="Heparan-alpha-glucosaminide N-acetyltransferase catalytic" evidence="2">
    <location>
        <begin position="4"/>
        <end position="213"/>
    </location>
</feature>
<evidence type="ECO:0000256" key="1">
    <source>
        <dbReference type="SAM" id="Phobius"/>
    </source>
</evidence>
<dbReference type="InterPro" id="IPR012429">
    <property type="entry name" value="HGSNAT_cat"/>
</dbReference>
<feature type="transmembrane region" description="Helical" evidence="1">
    <location>
        <begin position="10"/>
        <end position="28"/>
    </location>
</feature>
<dbReference type="STRING" id="857293.CAAU_0574"/>
<keyword evidence="1" id="KW-1133">Transmembrane helix</keyword>
<dbReference type="OrthoDB" id="9807591at2"/>
<name>I7KSQ0_9CLOT</name>
<feature type="transmembrane region" description="Helical" evidence="1">
    <location>
        <begin position="160"/>
        <end position="177"/>
    </location>
</feature>
<dbReference type="AlphaFoldDB" id="I7KSQ0"/>
<feature type="transmembrane region" description="Helical" evidence="1">
    <location>
        <begin position="40"/>
        <end position="60"/>
    </location>
</feature>
<comment type="caution">
    <text evidence="3">The sequence shown here is derived from an EMBL/GenBank/DDBJ whole genome shotgun (WGS) entry which is preliminary data.</text>
</comment>
<feature type="transmembrane region" description="Helical" evidence="1">
    <location>
        <begin position="205"/>
        <end position="222"/>
    </location>
</feature>
<evidence type="ECO:0000259" key="2">
    <source>
        <dbReference type="Pfam" id="PF07786"/>
    </source>
</evidence>
<feature type="transmembrane region" description="Helical" evidence="1">
    <location>
        <begin position="96"/>
        <end position="113"/>
    </location>
</feature>
<dbReference type="RefSeq" id="WP_008907937.1">
    <property type="nucleotide sequence ID" value="NZ_CAKP01000024.1"/>
</dbReference>
<proteinExistence type="predicted"/>
<accession>I7KSQ0</accession>
<dbReference type="Proteomes" id="UP000007652">
    <property type="component" value="Unassembled WGS sequence"/>
</dbReference>
<gene>
    <name evidence="3" type="ORF">CAAU_0574</name>
</gene>
<keyword evidence="1" id="KW-0812">Transmembrane</keyword>
<dbReference type="eggNOG" id="COG3503">
    <property type="taxonomic scope" value="Bacteria"/>
</dbReference>
<organism evidence="3 4">
    <name type="scientific">Caloramator australicus RC3</name>
    <dbReference type="NCBI Taxonomy" id="857293"/>
    <lineage>
        <taxon>Bacteria</taxon>
        <taxon>Bacillati</taxon>
        <taxon>Bacillota</taxon>
        <taxon>Clostridia</taxon>
        <taxon>Eubacteriales</taxon>
        <taxon>Clostridiaceae</taxon>
        <taxon>Caloramator</taxon>
    </lineage>
</organism>
<protein>
    <submittedName>
        <fullName evidence="3">Conserved protein</fullName>
    </submittedName>
</protein>
<evidence type="ECO:0000313" key="3">
    <source>
        <dbReference type="EMBL" id="CCJ32658.1"/>
    </source>
</evidence>